<keyword evidence="3" id="KW-1185">Reference proteome</keyword>
<dbReference type="EMBL" id="JASSZA010000020">
    <property type="protein sequence ID" value="KAK2086564.1"/>
    <property type="molecule type" value="Genomic_DNA"/>
</dbReference>
<organism evidence="2 3">
    <name type="scientific">Saguinus oedipus</name>
    <name type="common">Cotton-top tamarin</name>
    <name type="synonym">Oedipomidas oedipus</name>
    <dbReference type="NCBI Taxonomy" id="9490"/>
    <lineage>
        <taxon>Eukaryota</taxon>
        <taxon>Metazoa</taxon>
        <taxon>Chordata</taxon>
        <taxon>Craniata</taxon>
        <taxon>Vertebrata</taxon>
        <taxon>Euteleostomi</taxon>
        <taxon>Mammalia</taxon>
        <taxon>Eutheria</taxon>
        <taxon>Euarchontoglires</taxon>
        <taxon>Primates</taxon>
        <taxon>Haplorrhini</taxon>
        <taxon>Platyrrhini</taxon>
        <taxon>Cebidae</taxon>
        <taxon>Callitrichinae</taxon>
        <taxon>Saguinus</taxon>
    </lineage>
</organism>
<accession>A0ABQ9TP63</accession>
<evidence type="ECO:0000313" key="2">
    <source>
        <dbReference type="EMBL" id="KAK2086564.1"/>
    </source>
</evidence>
<evidence type="ECO:0000313" key="3">
    <source>
        <dbReference type="Proteomes" id="UP001266305"/>
    </source>
</evidence>
<dbReference type="Proteomes" id="UP001266305">
    <property type="component" value="Unassembled WGS sequence"/>
</dbReference>
<gene>
    <name evidence="2" type="ORF">P7K49_035989</name>
</gene>
<protein>
    <submittedName>
        <fullName evidence="2">Uncharacterized protein</fullName>
    </submittedName>
</protein>
<comment type="caution">
    <text evidence="2">The sequence shown here is derived from an EMBL/GenBank/DDBJ whole genome shotgun (WGS) entry which is preliminary data.</text>
</comment>
<feature type="compositionally biased region" description="Low complexity" evidence="1">
    <location>
        <begin position="106"/>
        <end position="115"/>
    </location>
</feature>
<sequence>MILLLCSVGTETPEEGSKRTLRQQTREVAEEIKVDRAGLEPHWGGGPGHRRAILQPLTFVLEPTSREHTRRFRALSSHILRPRPRNSRLDDPAPELCVTGTKRRSSSSCTRTCRSGLTCECGGKSEKDPKEDDENGNRSRHRRFR</sequence>
<proteinExistence type="predicted"/>
<feature type="region of interest" description="Disordered" evidence="1">
    <location>
        <begin position="76"/>
        <end position="145"/>
    </location>
</feature>
<evidence type="ECO:0000256" key="1">
    <source>
        <dbReference type="SAM" id="MobiDB-lite"/>
    </source>
</evidence>
<name>A0ABQ9TP63_SAGOE</name>
<reference evidence="2 3" key="1">
    <citation type="submission" date="2023-05" db="EMBL/GenBank/DDBJ databases">
        <title>B98-5 Cell Line De Novo Hybrid Assembly: An Optical Mapping Approach.</title>
        <authorList>
            <person name="Kananen K."/>
            <person name="Auerbach J.A."/>
            <person name="Kautto E."/>
            <person name="Blachly J.S."/>
        </authorList>
    </citation>
    <scope>NUCLEOTIDE SEQUENCE [LARGE SCALE GENOMIC DNA]</scope>
    <source>
        <strain evidence="2">B95-8</strain>
        <tissue evidence="2">Cell line</tissue>
    </source>
</reference>